<dbReference type="CDD" id="cd13623">
    <property type="entry name" value="PBP2_AA_hypothetical"/>
    <property type="match status" value="1"/>
</dbReference>
<gene>
    <name evidence="3" type="ORF">WKW82_27395</name>
</gene>
<dbReference type="SMART" id="SM00062">
    <property type="entry name" value="PBPb"/>
    <property type="match status" value="1"/>
</dbReference>
<evidence type="ECO:0000259" key="2">
    <source>
        <dbReference type="SMART" id="SM00062"/>
    </source>
</evidence>
<dbReference type="SUPFAM" id="SSF53850">
    <property type="entry name" value="Periplasmic binding protein-like II"/>
    <property type="match status" value="1"/>
</dbReference>
<dbReference type="EMBL" id="JBBKZT010000015">
    <property type="protein sequence ID" value="MEJ8850391.1"/>
    <property type="molecule type" value="Genomic_DNA"/>
</dbReference>
<dbReference type="InterPro" id="IPR006311">
    <property type="entry name" value="TAT_signal"/>
</dbReference>
<evidence type="ECO:0000256" key="1">
    <source>
        <dbReference type="ARBA" id="ARBA00022729"/>
    </source>
</evidence>
<dbReference type="Pfam" id="PF00497">
    <property type="entry name" value="SBP_bac_3"/>
    <property type="match status" value="1"/>
</dbReference>
<sequence length="281" mass="29458">MKQRNDSPSPAGFDGTRRAFCASAALVLAGCATTGPDPRQGAIAELGGTGKLRAAINFGNPILANRGADGEPRGVSVDLAREAARRLGLPVDLVLFNSAGNVVDAVKARAVDLAFVAIDPVRGADMDYTAPYVIIEGAYLVRNDSALRRNEDVDRAGTRIAVGRGSAYDLYLTREIKSATLVRAATSPAVTDLFVAQSLEVAAGVKQQLEADAKRVGNVRLLPGRFMVIEQAMGVPKGRTAAQAWLSGFIEEMKSSGFVAASLQRHGIEGAAVAPPRARTS</sequence>
<dbReference type="Proteomes" id="UP001385892">
    <property type="component" value="Unassembled WGS sequence"/>
</dbReference>
<dbReference type="PROSITE" id="PS51318">
    <property type="entry name" value="TAT"/>
    <property type="match status" value="1"/>
</dbReference>
<keyword evidence="1" id="KW-0732">Signal</keyword>
<dbReference type="PANTHER" id="PTHR35936">
    <property type="entry name" value="MEMBRANE-BOUND LYTIC MUREIN TRANSGLYCOSYLASE F"/>
    <property type="match status" value="1"/>
</dbReference>
<organism evidence="3 4">
    <name type="scientific">Variovorax rhizosphaerae</name>
    <dbReference type="NCBI Taxonomy" id="1836200"/>
    <lineage>
        <taxon>Bacteria</taxon>
        <taxon>Pseudomonadati</taxon>
        <taxon>Pseudomonadota</taxon>
        <taxon>Betaproteobacteria</taxon>
        <taxon>Burkholderiales</taxon>
        <taxon>Comamonadaceae</taxon>
        <taxon>Variovorax</taxon>
    </lineage>
</organism>
<dbReference type="InterPro" id="IPR001638">
    <property type="entry name" value="Solute-binding_3/MltF_N"/>
</dbReference>
<proteinExistence type="predicted"/>
<name>A0ABU8WS80_9BURK</name>
<comment type="caution">
    <text evidence="3">The sequence shown here is derived from an EMBL/GenBank/DDBJ whole genome shotgun (WGS) entry which is preliminary data.</text>
</comment>
<protein>
    <submittedName>
        <fullName evidence="3">ABC transporter substrate-binding protein</fullName>
    </submittedName>
</protein>
<dbReference type="PANTHER" id="PTHR35936:SF17">
    <property type="entry name" value="ARGININE-BINDING EXTRACELLULAR PROTEIN ARTP"/>
    <property type="match status" value="1"/>
</dbReference>
<keyword evidence="4" id="KW-1185">Reference proteome</keyword>
<evidence type="ECO:0000313" key="3">
    <source>
        <dbReference type="EMBL" id="MEJ8850391.1"/>
    </source>
</evidence>
<feature type="domain" description="Solute-binding protein family 3/N-terminal" evidence="2">
    <location>
        <begin position="51"/>
        <end position="270"/>
    </location>
</feature>
<reference evidence="3 4" key="1">
    <citation type="submission" date="2024-03" db="EMBL/GenBank/DDBJ databases">
        <title>Novel species of the genus Variovorax.</title>
        <authorList>
            <person name="Liu Q."/>
            <person name="Xin Y.-H."/>
        </authorList>
    </citation>
    <scope>NUCLEOTIDE SEQUENCE [LARGE SCALE GENOMIC DNA]</scope>
    <source>
        <strain evidence="3 4">KACC 18900</strain>
    </source>
</reference>
<accession>A0ABU8WS80</accession>
<dbReference type="RefSeq" id="WP_340345722.1">
    <property type="nucleotide sequence ID" value="NZ_JBBKZT010000015.1"/>
</dbReference>
<dbReference type="PROSITE" id="PS51257">
    <property type="entry name" value="PROKAR_LIPOPROTEIN"/>
    <property type="match status" value="1"/>
</dbReference>
<evidence type="ECO:0000313" key="4">
    <source>
        <dbReference type="Proteomes" id="UP001385892"/>
    </source>
</evidence>
<dbReference type="Gene3D" id="3.40.190.10">
    <property type="entry name" value="Periplasmic binding protein-like II"/>
    <property type="match status" value="2"/>
</dbReference>